<dbReference type="GO" id="GO:0000444">
    <property type="term" value="C:MIS12/MIND type complex"/>
    <property type="evidence" value="ECO:0007669"/>
    <property type="project" value="TreeGrafter"/>
</dbReference>
<dbReference type="Pfam" id="PF08641">
    <property type="entry name" value="Mis14"/>
    <property type="match status" value="1"/>
</dbReference>
<proteinExistence type="predicted"/>
<dbReference type="GO" id="GO:0000070">
    <property type="term" value="P:mitotic sister chromatid segregation"/>
    <property type="evidence" value="ECO:0007669"/>
    <property type="project" value="InterPro"/>
</dbReference>
<feature type="compositionally biased region" description="Low complexity" evidence="1">
    <location>
        <begin position="1"/>
        <end position="21"/>
    </location>
</feature>
<evidence type="ECO:0000313" key="2">
    <source>
        <dbReference type="Proteomes" id="UP000515159"/>
    </source>
</evidence>
<name>A0A6P8R6T4_GEOSA</name>
<feature type="region of interest" description="Disordered" evidence="1">
    <location>
        <begin position="1"/>
        <end position="42"/>
    </location>
</feature>
<keyword evidence="2" id="KW-1185">Reference proteome</keyword>
<protein>
    <submittedName>
        <fullName evidence="3">Kinetochore-associated protein NSL1 homolog</fullName>
    </submittedName>
</protein>
<dbReference type="OrthoDB" id="5973266at2759"/>
<dbReference type="InParanoid" id="A0A6P8R6T4"/>
<dbReference type="InterPro" id="IPR013950">
    <property type="entry name" value="Mis14/Nsl1"/>
</dbReference>
<dbReference type="FunCoup" id="A0A6P8R6T4">
    <property type="interactions" value="1303"/>
</dbReference>
<reference evidence="3" key="1">
    <citation type="submission" date="2025-08" db="UniProtKB">
        <authorList>
            <consortium name="RefSeq"/>
        </authorList>
    </citation>
    <scope>IDENTIFICATION</scope>
</reference>
<dbReference type="GeneID" id="117357626"/>
<sequence>MAGSGEEASASAAQGMAEAEAGGSGIRPEGERPAEAGTPPRVLADSEVAGQWEPGARVRCTSKHSVAKVLEMCSLISRTLLENQPQLPEARRERALRDLSGNFETAVQENVSIYGQLWQEVSECPTASDINILEDQLDEIIVDTATKRDQCPRKILGEVVKAMKIERDMLDVYKPVVNPQELRLDPAQMSPMVDLTTATAATSKQIGETMKSLPALIEKAEGFSQVLNWQPHLELCRIHAEVFPDRKTDTETKNIMRKVESTPRETEGQKESDCVLYKKRKMEDSPQHRLYPLRSKRKIHLNT</sequence>
<dbReference type="AlphaFoldDB" id="A0A6P8R6T4"/>
<evidence type="ECO:0000256" key="1">
    <source>
        <dbReference type="SAM" id="MobiDB-lite"/>
    </source>
</evidence>
<evidence type="ECO:0000313" key="3">
    <source>
        <dbReference type="RefSeq" id="XP_033794361.1"/>
    </source>
</evidence>
<dbReference type="CTD" id="25936"/>
<organism evidence="2 3">
    <name type="scientific">Geotrypetes seraphini</name>
    <name type="common">Gaboon caecilian</name>
    <name type="synonym">Caecilia seraphini</name>
    <dbReference type="NCBI Taxonomy" id="260995"/>
    <lineage>
        <taxon>Eukaryota</taxon>
        <taxon>Metazoa</taxon>
        <taxon>Chordata</taxon>
        <taxon>Craniata</taxon>
        <taxon>Vertebrata</taxon>
        <taxon>Euteleostomi</taxon>
        <taxon>Amphibia</taxon>
        <taxon>Gymnophiona</taxon>
        <taxon>Geotrypetes</taxon>
    </lineage>
</organism>
<dbReference type="KEGG" id="gsh:117357626"/>
<gene>
    <name evidence="3" type="primary">NSL1</name>
</gene>
<dbReference type="PANTHER" id="PTHR31749">
    <property type="entry name" value="KINETOCHORE-ASSOCIATED PROTEIN NSL1 HOMOLOG"/>
    <property type="match status" value="1"/>
</dbReference>
<dbReference type="Proteomes" id="UP000515159">
    <property type="component" value="Chromosome 3"/>
</dbReference>
<dbReference type="PANTHER" id="PTHR31749:SF3">
    <property type="entry name" value="KINETOCHORE-ASSOCIATED PROTEIN NSL1 HOMOLOG"/>
    <property type="match status" value="1"/>
</dbReference>
<accession>A0A6P8R6T4</accession>
<dbReference type="RefSeq" id="XP_033794361.1">
    <property type="nucleotide sequence ID" value="XM_033938470.1"/>
</dbReference>